<gene>
    <name evidence="4" type="ORF">PAHAL_1G192400</name>
</gene>
<feature type="region of interest" description="Disordered" evidence="1">
    <location>
        <begin position="315"/>
        <end position="368"/>
    </location>
</feature>
<feature type="transmembrane region" description="Helical" evidence="2">
    <location>
        <begin position="145"/>
        <end position="169"/>
    </location>
</feature>
<keyword evidence="2" id="KW-0472">Membrane</keyword>
<dbReference type="PANTHER" id="PTHR47523:SF1">
    <property type="entry name" value="F21O3.11 PROTEIN"/>
    <property type="match status" value="1"/>
</dbReference>
<accession>A0A2S3GNL8</accession>
<reference evidence="4" key="1">
    <citation type="submission" date="2018-04" db="EMBL/GenBank/DDBJ databases">
        <title>WGS assembly of Panicum hallii.</title>
        <authorList>
            <person name="Lovell J."/>
            <person name="Jenkins J."/>
            <person name="Lowry D."/>
            <person name="Mamidi S."/>
            <person name="Sreedasyam A."/>
            <person name="Weng X."/>
            <person name="Barry K."/>
            <person name="Bonette J."/>
            <person name="Campitelli B."/>
            <person name="Daum C."/>
            <person name="Gordon S."/>
            <person name="Gould B."/>
            <person name="Lipzen A."/>
            <person name="Macqueen A."/>
            <person name="Palacio-Mejia J."/>
            <person name="Plott C."/>
            <person name="Shakirov E."/>
            <person name="Shu S."/>
            <person name="Yoshinaga Y."/>
            <person name="Zane M."/>
            <person name="Rokhsar D."/>
            <person name="Grimwood J."/>
            <person name="Schmutz J."/>
            <person name="Juenger T."/>
        </authorList>
    </citation>
    <scope>NUCLEOTIDE SEQUENCE [LARGE SCALE GENOMIC DNA]</scope>
    <source>
        <strain evidence="4">FIL2</strain>
    </source>
</reference>
<dbReference type="Proteomes" id="UP000243499">
    <property type="component" value="Chromosome 1"/>
</dbReference>
<dbReference type="EMBL" id="CM008046">
    <property type="protein sequence ID" value="PAN05440.1"/>
    <property type="molecule type" value="Genomic_DNA"/>
</dbReference>
<feature type="compositionally biased region" description="Basic and acidic residues" evidence="1">
    <location>
        <begin position="344"/>
        <end position="361"/>
    </location>
</feature>
<dbReference type="InterPro" id="IPR029058">
    <property type="entry name" value="AB_hydrolase_fold"/>
</dbReference>
<dbReference type="Gene3D" id="3.40.50.1820">
    <property type="entry name" value="alpha/beta hydrolase"/>
    <property type="match status" value="1"/>
</dbReference>
<feature type="domain" description="Fungal lipase-type" evidence="3">
    <location>
        <begin position="98"/>
        <end position="222"/>
    </location>
</feature>
<feature type="transmembrane region" description="Helical" evidence="2">
    <location>
        <begin position="894"/>
        <end position="921"/>
    </location>
</feature>
<dbReference type="SUPFAM" id="SSF53474">
    <property type="entry name" value="alpha/beta-Hydrolases"/>
    <property type="match status" value="1"/>
</dbReference>
<keyword evidence="2" id="KW-1133">Transmembrane helix</keyword>
<protein>
    <recommendedName>
        <fullName evidence="3">Fungal lipase-type domain-containing protein</fullName>
    </recommendedName>
</protein>
<dbReference type="InterPro" id="IPR027417">
    <property type="entry name" value="P-loop_NTPase"/>
</dbReference>
<feature type="compositionally biased region" description="Polar residues" evidence="1">
    <location>
        <begin position="80"/>
        <end position="93"/>
    </location>
</feature>
<dbReference type="SUPFAM" id="SSF52540">
    <property type="entry name" value="P-loop containing nucleoside triphosphate hydrolases"/>
    <property type="match status" value="1"/>
</dbReference>
<dbReference type="PANTHER" id="PTHR47523">
    <property type="entry name" value="F21O3.11 PROTEIN"/>
    <property type="match status" value="1"/>
</dbReference>
<organism evidence="4">
    <name type="scientific">Panicum hallii</name>
    <dbReference type="NCBI Taxonomy" id="206008"/>
    <lineage>
        <taxon>Eukaryota</taxon>
        <taxon>Viridiplantae</taxon>
        <taxon>Streptophyta</taxon>
        <taxon>Embryophyta</taxon>
        <taxon>Tracheophyta</taxon>
        <taxon>Spermatophyta</taxon>
        <taxon>Magnoliopsida</taxon>
        <taxon>Liliopsida</taxon>
        <taxon>Poales</taxon>
        <taxon>Poaceae</taxon>
        <taxon>PACMAD clade</taxon>
        <taxon>Panicoideae</taxon>
        <taxon>Panicodae</taxon>
        <taxon>Paniceae</taxon>
        <taxon>Panicinae</taxon>
        <taxon>Panicum</taxon>
        <taxon>Panicum sect. Panicum</taxon>
    </lineage>
</organism>
<feature type="region of interest" description="Disordered" evidence="1">
    <location>
        <begin position="80"/>
        <end position="117"/>
    </location>
</feature>
<feature type="compositionally biased region" description="Basic and acidic residues" evidence="1">
    <location>
        <begin position="94"/>
        <end position="109"/>
    </location>
</feature>
<evidence type="ECO:0000256" key="2">
    <source>
        <dbReference type="SAM" id="Phobius"/>
    </source>
</evidence>
<evidence type="ECO:0000313" key="4">
    <source>
        <dbReference type="EMBL" id="PAN05440.1"/>
    </source>
</evidence>
<name>A0A2S3GNL8_9POAL</name>
<evidence type="ECO:0000259" key="3">
    <source>
        <dbReference type="Pfam" id="PF01764"/>
    </source>
</evidence>
<keyword evidence="2" id="KW-0812">Transmembrane</keyword>
<evidence type="ECO:0000256" key="1">
    <source>
        <dbReference type="SAM" id="MobiDB-lite"/>
    </source>
</evidence>
<dbReference type="AlphaFoldDB" id="A0A2S3GNL8"/>
<proteinExistence type="predicted"/>
<dbReference type="GO" id="GO:0006629">
    <property type="term" value="P:lipid metabolic process"/>
    <property type="evidence" value="ECO:0007669"/>
    <property type="project" value="InterPro"/>
</dbReference>
<sequence>MSRPVSEMMRYINKFKSDFGGTIVSLERVQPSLDHVPHRYLLAEAGDTLFATFIGTKEYKDIIADVNILQGTIFHEETAQDSTLDVDSGQNDAQKGEENLGKSQREASKKLRKSKPAAHRGFMARAKGIPALELYNLAQKRNRKLVLCGHSLGGAVAALATLAILRVIASSPTKEDSRLSVKCITFSQPPVGNAALRDYVHKRGWQGYFKSYCIPEDLVPRILSPAYFHHYNAQTPEASSINITDVKSEENTETSAERLKGNNGEQLVLGVGPVKKSLWRLSKLVPLEGVRKSLSVIQKQTNVFGKAPSQLDSYLQSKVDESEEEQQSLEIQEGSQGIALTPLSDKDGGHDEDNNRTEKINASETGGSKRWTRVPTLPSYVPFGELYLLGDLSVNTLSDSEYSKMTSVQSVISELRERLQSHSMKSYRARFQKIYDSCMCANAPIFTGIEQLPQFSHLQELIGLAAADSVELGHIVDPPVIRTATSILPLGWNGLPGGKNAEPLKVDIIGHGLHLCTLFQAQINGNWYSTVVETLPSATSYSPNEEMQPTLQKMRILVGHPLKQPPNYTSEDFMVPVITGADSNPEFGFESLFEDKDCCKGLSGFLIYGTNDFVTVCKEVYVRTRRVRLLGLEGAGKTSLLKAMLGQVKERNNAVLECIHVDLHGKGISSGLCYIDSTTVNLQELPLEVRRFKEELLLGVHDLSRRTDLVIAVHNLAHRIPQYQQSNTSQPKPALSLLLHEAKALGIPWILAITNKFSVSAHEQNSLISSAIEAYQASPEMTKIVNSTPFLMPSARNSLLPIGSSAVNLGNKDPANRSAYLPVNFALSPFQRKDIVMHVEGVTALRQLVHQVVQNNEEPAFEELARERLLLDLAREKAASLQAKQRPSKRDGSVTAAAVGASLGAGLGIVMAVIMGAASALRKP</sequence>
<dbReference type="CDD" id="cd00882">
    <property type="entry name" value="Ras_like_GTPase"/>
    <property type="match status" value="1"/>
</dbReference>
<dbReference type="InterPro" id="IPR002921">
    <property type="entry name" value="Fungal_lipase-type"/>
</dbReference>
<dbReference type="Gramene" id="PAN05440">
    <property type="protein sequence ID" value="PAN05440"/>
    <property type="gene ID" value="PAHAL_1G192400"/>
</dbReference>
<dbReference type="Pfam" id="PF01764">
    <property type="entry name" value="Lipase_3"/>
    <property type="match status" value="1"/>
</dbReference>